<feature type="repeat" description="TPR" evidence="5">
    <location>
        <begin position="165"/>
        <end position="198"/>
    </location>
</feature>
<keyword evidence="2" id="KW-0677">Repeat</keyword>
<evidence type="ECO:0000256" key="4">
    <source>
        <dbReference type="ARBA" id="ARBA00022803"/>
    </source>
</evidence>
<reference evidence="10" key="1">
    <citation type="submission" date="2018-08" db="EMBL/GenBank/DDBJ databases">
        <authorList>
            <person name="Zhang J."/>
            <person name="Du Z.-J."/>
        </authorList>
    </citation>
    <scope>NUCLEOTIDE SEQUENCE [LARGE SCALE GENOMIC DNA]</scope>
    <source>
        <strain evidence="10">KCTC 52655</strain>
    </source>
</reference>
<dbReference type="NCBIfam" id="TIGR03142">
    <property type="entry name" value="cytochro_ccmI"/>
    <property type="match status" value="1"/>
</dbReference>
<name>A0A3D8M402_9ALTE</name>
<dbReference type="GO" id="GO:0005886">
    <property type="term" value="C:plasma membrane"/>
    <property type="evidence" value="ECO:0007669"/>
    <property type="project" value="TreeGrafter"/>
</dbReference>
<gene>
    <name evidence="9" type="primary">ccmI</name>
    <name evidence="9" type="ORF">DXV75_14195</name>
</gene>
<keyword evidence="6" id="KW-0472">Membrane</keyword>
<dbReference type="PANTHER" id="PTHR47870">
    <property type="entry name" value="CYTOCHROME C-TYPE BIOGENESIS PROTEIN CCMH"/>
    <property type="match status" value="1"/>
</dbReference>
<dbReference type="InterPro" id="IPR019734">
    <property type="entry name" value="TPR_rpt"/>
</dbReference>
<dbReference type="GO" id="GO:0030313">
    <property type="term" value="C:cell envelope"/>
    <property type="evidence" value="ECO:0007669"/>
    <property type="project" value="UniProtKB-SubCell"/>
</dbReference>
<evidence type="ECO:0000256" key="6">
    <source>
        <dbReference type="SAM" id="Phobius"/>
    </source>
</evidence>
<dbReference type="Proteomes" id="UP000256561">
    <property type="component" value="Unassembled WGS sequence"/>
</dbReference>
<dbReference type="Gene3D" id="1.25.40.10">
    <property type="entry name" value="Tetratricopeptide repeat domain"/>
    <property type="match status" value="1"/>
</dbReference>
<evidence type="ECO:0000313" key="9">
    <source>
        <dbReference type="EMBL" id="RDV24366.1"/>
    </source>
</evidence>
<dbReference type="EMBL" id="QRHA01000011">
    <property type="protein sequence ID" value="RDV24366.1"/>
    <property type="molecule type" value="Genomic_DNA"/>
</dbReference>
<comment type="subcellular location">
    <subcellularLocation>
        <location evidence="1">Cell envelope</location>
    </subcellularLocation>
</comment>
<evidence type="ECO:0000313" key="10">
    <source>
        <dbReference type="Proteomes" id="UP000256561"/>
    </source>
</evidence>
<feature type="domain" description="Cytochrome c-type biogenesis protein H TPR" evidence="8">
    <location>
        <begin position="117"/>
        <end position="272"/>
    </location>
</feature>
<evidence type="ECO:0000256" key="1">
    <source>
        <dbReference type="ARBA" id="ARBA00004196"/>
    </source>
</evidence>
<dbReference type="PANTHER" id="PTHR47870:SF1">
    <property type="entry name" value="CYTOCHROME C-TYPE BIOGENESIS PROTEIN CCMH"/>
    <property type="match status" value="1"/>
</dbReference>
<evidence type="ECO:0000256" key="3">
    <source>
        <dbReference type="ARBA" id="ARBA00022748"/>
    </source>
</evidence>
<feature type="transmembrane region" description="Helical" evidence="6">
    <location>
        <begin position="6"/>
        <end position="27"/>
    </location>
</feature>
<evidence type="ECO:0000256" key="2">
    <source>
        <dbReference type="ARBA" id="ARBA00022737"/>
    </source>
</evidence>
<feature type="domain" description="Cytochrome c-type biogenesis protein H Ig-like" evidence="7">
    <location>
        <begin position="303"/>
        <end position="410"/>
    </location>
</feature>
<keyword evidence="10" id="KW-1185">Reference proteome</keyword>
<dbReference type="PROSITE" id="PS50005">
    <property type="entry name" value="TPR"/>
    <property type="match status" value="1"/>
</dbReference>
<keyword evidence="6" id="KW-1133">Transmembrane helix</keyword>
<dbReference type="InterPro" id="IPR056412">
    <property type="entry name" value="Ig_CycH"/>
</dbReference>
<dbReference type="PROSITE" id="PS50293">
    <property type="entry name" value="TPR_REGION"/>
    <property type="match status" value="1"/>
</dbReference>
<evidence type="ECO:0000259" key="8">
    <source>
        <dbReference type="Pfam" id="PF23914"/>
    </source>
</evidence>
<dbReference type="InterPro" id="IPR056413">
    <property type="entry name" value="TPR_CcmH_CycH"/>
</dbReference>
<dbReference type="InterPro" id="IPR011990">
    <property type="entry name" value="TPR-like_helical_dom_sf"/>
</dbReference>
<dbReference type="InterPro" id="IPR051263">
    <property type="entry name" value="C-type_cytochrome_biogenesis"/>
</dbReference>
<sequence length="415" mass="45533">MAWWMFYLIASGLLVLVGLLVILPVLFSRNALQRDALTNTQIVRQRLEELEREASEGLISEYDKRQASDELKLALVDEYRESSSQPGKARLPLFLGALFAVAAGVGVYYQVNQLSMVERAQEAMQALPRLSTHLANGGGDSFTQKDITDLSLAIRERLRHAPDDAQGWMMLGRLWMAMGQQQQAIQSLEKALAISPDDLSFRLTYAQLLMGTGEESQLRRAQSIVAELLTQNPQNDNLALIMAVASAQLGDLEQTEQYFAQVKDKLPEDSEMRLGLVARIAELKEQSNGGSDDADIPGETGFTIQVILSDELQSRLPENGFLIVFAQDALSDNRMPAAVVKMPLVGFPITINLSAANAMLPSYSLDSLKEARLVARISSDENVTAQPGDLQGELNSAVKSGELLPTSIVISEELK</sequence>
<dbReference type="OrthoDB" id="9776053at2"/>
<dbReference type="InterPro" id="IPR017560">
    <property type="entry name" value="Cyt_c_biogenesis_CcmI"/>
</dbReference>
<keyword evidence="6" id="KW-0812">Transmembrane</keyword>
<dbReference type="SMART" id="SM00028">
    <property type="entry name" value="TPR"/>
    <property type="match status" value="1"/>
</dbReference>
<evidence type="ECO:0000259" key="7">
    <source>
        <dbReference type="Pfam" id="PF23892"/>
    </source>
</evidence>
<accession>A0A3D8M402</accession>
<keyword evidence="4 5" id="KW-0802">TPR repeat</keyword>
<protein>
    <submittedName>
        <fullName evidence="9">C-type cytochrome biogenesis protein CcmI</fullName>
    </submittedName>
</protein>
<dbReference type="RefSeq" id="WP_115594093.1">
    <property type="nucleotide sequence ID" value="NZ_QRHA01000011.1"/>
</dbReference>
<dbReference type="Pfam" id="PF23914">
    <property type="entry name" value="TPR_CcmH_CycH"/>
    <property type="match status" value="1"/>
</dbReference>
<feature type="transmembrane region" description="Helical" evidence="6">
    <location>
        <begin position="91"/>
        <end position="111"/>
    </location>
</feature>
<keyword evidence="3" id="KW-0201">Cytochrome c-type biogenesis</keyword>
<dbReference type="SUPFAM" id="SSF48452">
    <property type="entry name" value="TPR-like"/>
    <property type="match status" value="1"/>
</dbReference>
<dbReference type="Pfam" id="PF23892">
    <property type="entry name" value="Ig_CycH"/>
    <property type="match status" value="1"/>
</dbReference>
<comment type="caution">
    <text evidence="9">The sequence shown here is derived from an EMBL/GenBank/DDBJ whole genome shotgun (WGS) entry which is preliminary data.</text>
</comment>
<proteinExistence type="predicted"/>
<dbReference type="AlphaFoldDB" id="A0A3D8M402"/>
<evidence type="ECO:0000256" key="5">
    <source>
        <dbReference type="PROSITE-ProRule" id="PRU00339"/>
    </source>
</evidence>
<dbReference type="GO" id="GO:0017004">
    <property type="term" value="P:cytochrome complex assembly"/>
    <property type="evidence" value="ECO:0007669"/>
    <property type="project" value="UniProtKB-KW"/>
</dbReference>
<organism evidence="9 10">
    <name type="scientific">Alteromonas aestuariivivens</name>
    <dbReference type="NCBI Taxonomy" id="1938339"/>
    <lineage>
        <taxon>Bacteria</taxon>
        <taxon>Pseudomonadati</taxon>
        <taxon>Pseudomonadota</taxon>
        <taxon>Gammaproteobacteria</taxon>
        <taxon>Alteromonadales</taxon>
        <taxon>Alteromonadaceae</taxon>
        <taxon>Alteromonas/Salinimonas group</taxon>
        <taxon>Alteromonas</taxon>
    </lineage>
</organism>